<dbReference type="InterPro" id="IPR012935">
    <property type="entry name" value="NuBaID_N"/>
</dbReference>
<keyword evidence="4" id="KW-0862">Zinc</keyword>
<feature type="compositionally biased region" description="Basic residues" evidence="6">
    <location>
        <begin position="471"/>
        <end position="486"/>
    </location>
</feature>
<dbReference type="EMBL" id="QGDH01000080">
    <property type="protein sequence ID" value="RAR08943.1"/>
    <property type="molecule type" value="Genomic_DNA"/>
</dbReference>
<dbReference type="GO" id="GO:0008270">
    <property type="term" value="F:zinc ion binding"/>
    <property type="evidence" value="ECO:0007669"/>
    <property type="project" value="UniProtKB-KW"/>
</dbReference>
<sequence>MGSTEQQPALATTKRKFNRLLDNLTASTSTTSLASSLHESNASTASLSDPESPEPPNKRPRSAGLSMERQRNISEGQARIQQLKEQLLLPRREGTVRVVGKTAHIPKASTPKASTPRRAPNFQPYSQDHFLERLKTFADVRKWTTKPDAINEVEWAMRGWSCDIWNTVACKGGCENRVAVKLRPKRKDASGKTLEMSEDLAVDIDDALVERYKELIIQGHADDCLWRKRGCQEDIYHIPIASRTKSSTELLDRYRALLAIAKELPLLEHITYPDPPVQRIIERIPSTFFTSTPDTPPPSTPTSTVAFAFALYGWTGTSESRISLAVCNHCFQRLGLWLSSATRLTEMSQKLSVPISSLRLNLLESHREHCPWKNADVQGNSKDGPIADMPAWQTLQFMLLGKHKDALSSSAYTSRDTPGKQTPKRNAHGANTDSLDLGSELEYPRGSLDSVERPRYNDEDEDGGLREKWSKLKAKLKRSASKKSLKSTKSGKSGKSIAMTKDKDRS</sequence>
<keyword evidence="2" id="KW-0479">Metal-binding</keyword>
<dbReference type="GO" id="GO:0005634">
    <property type="term" value="C:nucleus"/>
    <property type="evidence" value="ECO:0007669"/>
    <property type="project" value="UniProtKB-SubCell"/>
</dbReference>
<keyword evidence="5" id="KW-0539">Nucleus</keyword>
<accession>A0A364N130</accession>
<evidence type="ECO:0000259" key="7">
    <source>
        <dbReference type="Pfam" id="PF07967"/>
    </source>
</evidence>
<evidence type="ECO:0000313" key="10">
    <source>
        <dbReference type="Proteomes" id="UP000249619"/>
    </source>
</evidence>
<feature type="domain" description="NuBaID C-terminal" evidence="8">
    <location>
        <begin position="306"/>
        <end position="382"/>
    </location>
</feature>
<evidence type="ECO:0000256" key="1">
    <source>
        <dbReference type="ARBA" id="ARBA00004123"/>
    </source>
</evidence>
<dbReference type="Proteomes" id="UP000249619">
    <property type="component" value="Unassembled WGS sequence"/>
</dbReference>
<evidence type="ECO:0000313" key="9">
    <source>
        <dbReference type="EMBL" id="RAR08943.1"/>
    </source>
</evidence>
<keyword evidence="3" id="KW-0863">Zinc-finger</keyword>
<dbReference type="PANTHER" id="PTHR15835">
    <property type="entry name" value="NUCLEAR-INTERACTING PARTNER OF ALK"/>
    <property type="match status" value="1"/>
</dbReference>
<evidence type="ECO:0000256" key="5">
    <source>
        <dbReference type="ARBA" id="ARBA00023242"/>
    </source>
</evidence>
<feature type="domain" description="C3HC-type" evidence="7">
    <location>
        <begin position="124"/>
        <end position="267"/>
    </location>
</feature>
<proteinExistence type="predicted"/>
<evidence type="ECO:0000256" key="2">
    <source>
        <dbReference type="ARBA" id="ARBA00022723"/>
    </source>
</evidence>
<feature type="region of interest" description="Disordered" evidence="6">
    <location>
        <begin position="409"/>
        <end position="506"/>
    </location>
</feature>
<protein>
    <submittedName>
        <fullName evidence="9">C3hc zinc finger domain-containing protein</fullName>
    </submittedName>
</protein>
<comment type="subcellular location">
    <subcellularLocation>
        <location evidence="1">Nucleus</location>
    </subcellularLocation>
</comment>
<keyword evidence="10" id="KW-1185">Reference proteome</keyword>
<evidence type="ECO:0000256" key="4">
    <source>
        <dbReference type="ARBA" id="ARBA00022833"/>
    </source>
</evidence>
<dbReference type="STRING" id="183478.A0A364N130"/>
<reference evidence="10" key="1">
    <citation type="submission" date="2018-05" db="EMBL/GenBank/DDBJ databases">
        <title>Draft genome sequence of Stemphylium lycopersici strain CIDEFI 213.</title>
        <authorList>
            <person name="Medina R."/>
            <person name="Franco M.E.E."/>
            <person name="Lucentini C.G."/>
            <person name="Saparrat M.C.N."/>
            <person name="Balatti P.A."/>
        </authorList>
    </citation>
    <scope>NUCLEOTIDE SEQUENCE [LARGE SCALE GENOMIC DNA]</scope>
    <source>
        <strain evidence="10">CIDEFI 213</strain>
    </source>
</reference>
<evidence type="ECO:0000256" key="3">
    <source>
        <dbReference type="ARBA" id="ARBA00022771"/>
    </source>
</evidence>
<gene>
    <name evidence="9" type="ORF">DDE83_005701</name>
</gene>
<feature type="region of interest" description="Disordered" evidence="6">
    <location>
        <begin position="29"/>
        <end position="68"/>
    </location>
</feature>
<feature type="compositionally biased region" description="Polar residues" evidence="6">
    <location>
        <begin position="38"/>
        <end position="49"/>
    </location>
</feature>
<dbReference type="PANTHER" id="PTHR15835:SF6">
    <property type="entry name" value="ZINC FINGER C3HC-TYPE PROTEIN 1"/>
    <property type="match status" value="1"/>
</dbReference>
<feature type="compositionally biased region" description="Polar residues" evidence="6">
    <location>
        <begin position="409"/>
        <end position="420"/>
    </location>
</feature>
<comment type="caution">
    <text evidence="9">The sequence shown here is derived from an EMBL/GenBank/DDBJ whole genome shotgun (WGS) entry which is preliminary data.</text>
</comment>
<dbReference type="InterPro" id="IPR013909">
    <property type="entry name" value="NuBaID_C"/>
</dbReference>
<dbReference type="AlphaFoldDB" id="A0A364N130"/>
<name>A0A364N130_STELY</name>
<evidence type="ECO:0000259" key="8">
    <source>
        <dbReference type="Pfam" id="PF08600"/>
    </source>
</evidence>
<feature type="compositionally biased region" description="Basic and acidic residues" evidence="6">
    <location>
        <begin position="450"/>
        <end position="470"/>
    </location>
</feature>
<organism evidence="9 10">
    <name type="scientific">Stemphylium lycopersici</name>
    <name type="common">Tomato gray leaf spot disease fungus</name>
    <name type="synonym">Thyrospora lycopersici</name>
    <dbReference type="NCBI Taxonomy" id="183478"/>
    <lineage>
        <taxon>Eukaryota</taxon>
        <taxon>Fungi</taxon>
        <taxon>Dikarya</taxon>
        <taxon>Ascomycota</taxon>
        <taxon>Pezizomycotina</taxon>
        <taxon>Dothideomycetes</taxon>
        <taxon>Pleosporomycetidae</taxon>
        <taxon>Pleosporales</taxon>
        <taxon>Pleosporineae</taxon>
        <taxon>Pleosporaceae</taxon>
        <taxon>Stemphylium</taxon>
    </lineage>
</organism>
<dbReference type="OrthoDB" id="2592092at2759"/>
<dbReference type="Pfam" id="PF07967">
    <property type="entry name" value="zf-C3HC"/>
    <property type="match status" value="1"/>
</dbReference>
<dbReference type="Pfam" id="PF08600">
    <property type="entry name" value="NuBaID_C"/>
    <property type="match status" value="1"/>
</dbReference>
<evidence type="ECO:0000256" key="6">
    <source>
        <dbReference type="SAM" id="MobiDB-lite"/>
    </source>
</evidence>
<feature type="compositionally biased region" description="Low complexity" evidence="6">
    <location>
        <begin position="487"/>
        <end position="496"/>
    </location>
</feature>